<dbReference type="EMBL" id="CP062983">
    <property type="protein sequence ID" value="QPC82889.1"/>
    <property type="molecule type" value="Genomic_DNA"/>
</dbReference>
<feature type="transmembrane region" description="Helical" evidence="1">
    <location>
        <begin position="82"/>
        <end position="105"/>
    </location>
</feature>
<evidence type="ECO:0000256" key="1">
    <source>
        <dbReference type="SAM" id="Phobius"/>
    </source>
</evidence>
<organism evidence="2 3">
    <name type="scientific">Phototrophicus methaneseepsis</name>
    <dbReference type="NCBI Taxonomy" id="2710758"/>
    <lineage>
        <taxon>Bacteria</taxon>
        <taxon>Bacillati</taxon>
        <taxon>Chloroflexota</taxon>
        <taxon>Candidatus Thermofontia</taxon>
        <taxon>Phototrophicales</taxon>
        <taxon>Phototrophicaceae</taxon>
        <taxon>Phototrophicus</taxon>
    </lineage>
</organism>
<name>A0A7S8IEX1_9CHLR</name>
<proteinExistence type="predicted"/>
<keyword evidence="1" id="KW-1133">Transmembrane helix</keyword>
<feature type="transmembrane region" description="Helical" evidence="1">
    <location>
        <begin position="12"/>
        <end position="36"/>
    </location>
</feature>
<feature type="transmembrane region" description="Helical" evidence="1">
    <location>
        <begin position="111"/>
        <end position="130"/>
    </location>
</feature>
<dbReference type="AlphaFoldDB" id="A0A7S8IEX1"/>
<gene>
    <name evidence="2" type="ORF">G4Y79_00525</name>
</gene>
<feature type="transmembrane region" description="Helical" evidence="1">
    <location>
        <begin position="42"/>
        <end position="70"/>
    </location>
</feature>
<keyword evidence="3" id="KW-1185">Reference proteome</keyword>
<accession>A0A7S8IEX1</accession>
<sequence>MNLMLRSMKYMSLRGLILGVGFGVLMGVMSAMILILDMVGAIILGTLLGGSFGAIAGVTMGAILGALYSVITPSLYETLSDVLFRAILVLIGAFGTIFIAVVPPLSSLLPFWGYVVMGSLAAGIASYQYANWYDDEQRYRAYKRKSAAQAEAQTEAEQSL</sequence>
<dbReference type="KEGG" id="pmet:G4Y79_00525"/>
<dbReference type="Proteomes" id="UP000594468">
    <property type="component" value="Chromosome"/>
</dbReference>
<keyword evidence="1" id="KW-0812">Transmembrane</keyword>
<reference evidence="2 3" key="1">
    <citation type="submission" date="2020-02" db="EMBL/GenBank/DDBJ databases">
        <authorList>
            <person name="Zheng R.K."/>
            <person name="Sun C.M."/>
        </authorList>
    </citation>
    <scope>NUCLEOTIDE SEQUENCE [LARGE SCALE GENOMIC DNA]</scope>
    <source>
        <strain evidence="3">rifampicinis</strain>
    </source>
</reference>
<evidence type="ECO:0000313" key="3">
    <source>
        <dbReference type="Proteomes" id="UP000594468"/>
    </source>
</evidence>
<evidence type="ECO:0000313" key="2">
    <source>
        <dbReference type="EMBL" id="QPC82889.1"/>
    </source>
</evidence>
<dbReference type="RefSeq" id="WP_195170958.1">
    <property type="nucleotide sequence ID" value="NZ_CP062983.1"/>
</dbReference>
<keyword evidence="1" id="KW-0472">Membrane</keyword>
<protein>
    <submittedName>
        <fullName evidence="2">Uncharacterized protein</fullName>
    </submittedName>
</protein>